<comment type="caution">
    <text evidence="1">The sequence shown here is derived from an EMBL/GenBank/DDBJ whole genome shotgun (WGS) entry which is preliminary data.</text>
</comment>
<accession>A0A9X0QHT5</accession>
<reference evidence="1 2" key="1">
    <citation type="submission" date="2020-08" db="EMBL/GenBank/DDBJ databases">
        <title>Genomic Encyclopedia of Type Strains, Phase IV (KMG-V): Genome sequencing to study the core and pangenomes of soil and plant-associated prokaryotes.</title>
        <authorList>
            <person name="Whitman W."/>
        </authorList>
    </citation>
    <scope>NUCLEOTIDE SEQUENCE [LARGE SCALE GENOMIC DNA]</scope>
    <source>
        <strain evidence="1 2">X5P2</strain>
    </source>
</reference>
<sequence>MGMAQSRAAEFVHRRAMTVLRTHQWETASRWTAVNRQLGPKPSRTFAVLLAMDCAARHSSYS</sequence>
<evidence type="ECO:0000313" key="2">
    <source>
        <dbReference type="Proteomes" id="UP000535182"/>
    </source>
</evidence>
<name>A0A9X0QHT5_9BACT</name>
<dbReference type="EMBL" id="JACHEB010000010">
    <property type="protein sequence ID" value="MBB5330404.1"/>
    <property type="molecule type" value="Genomic_DNA"/>
</dbReference>
<protein>
    <submittedName>
        <fullName evidence="1">ABC-type nitrate/sulfonate/bicarbonate transport system permease component</fullName>
    </submittedName>
</protein>
<evidence type="ECO:0000313" key="1">
    <source>
        <dbReference type="EMBL" id="MBB5330404.1"/>
    </source>
</evidence>
<dbReference type="AlphaFoldDB" id="A0A9X0QHT5"/>
<keyword evidence="2" id="KW-1185">Reference proteome</keyword>
<proteinExistence type="predicted"/>
<gene>
    <name evidence="1" type="ORF">HDF14_004039</name>
</gene>
<organism evidence="1 2">
    <name type="scientific">Tunturiibacter gelidiferens</name>
    <dbReference type="NCBI Taxonomy" id="3069689"/>
    <lineage>
        <taxon>Bacteria</taxon>
        <taxon>Pseudomonadati</taxon>
        <taxon>Acidobacteriota</taxon>
        <taxon>Terriglobia</taxon>
        <taxon>Terriglobales</taxon>
        <taxon>Acidobacteriaceae</taxon>
        <taxon>Tunturiibacter</taxon>
    </lineage>
</organism>
<dbReference type="Proteomes" id="UP000535182">
    <property type="component" value="Unassembled WGS sequence"/>
</dbReference>